<dbReference type="WBParaSite" id="GPUH_0000894201-mRNA-1">
    <property type="protein sequence ID" value="GPUH_0000894201-mRNA-1"/>
    <property type="gene ID" value="GPUH_0000894201"/>
</dbReference>
<evidence type="ECO:0000313" key="3">
    <source>
        <dbReference type="Proteomes" id="UP000271098"/>
    </source>
</evidence>
<protein>
    <submittedName>
        <fullName evidence="4">Squalene synthase</fullName>
    </submittedName>
</protein>
<reference evidence="4" key="1">
    <citation type="submission" date="2016-06" db="UniProtKB">
        <authorList>
            <consortium name="WormBaseParasite"/>
        </authorList>
    </citation>
    <scope>IDENTIFICATION</scope>
</reference>
<dbReference type="AlphaFoldDB" id="A0A183DJP1"/>
<keyword evidence="1" id="KW-0812">Transmembrane</keyword>
<accession>A0A183DJP1</accession>
<keyword evidence="1" id="KW-1133">Transmembrane helix</keyword>
<evidence type="ECO:0000256" key="1">
    <source>
        <dbReference type="SAM" id="Phobius"/>
    </source>
</evidence>
<keyword evidence="1" id="KW-0472">Membrane</keyword>
<evidence type="ECO:0000313" key="4">
    <source>
        <dbReference type="WBParaSite" id="GPUH_0000894201-mRNA-1"/>
    </source>
</evidence>
<dbReference type="EMBL" id="UYRT01027520">
    <property type="protein sequence ID" value="VDK66422.1"/>
    <property type="molecule type" value="Genomic_DNA"/>
</dbReference>
<proteinExistence type="predicted"/>
<keyword evidence="3" id="KW-1185">Reference proteome</keyword>
<sequence>MGTSIIFPKTANPQRGIREFHDQCHYYDRGLERFAELRRMPLDVAVEAVRNETAKLIECNRWEYDQDVSQFQFVAVIFSLYVLRTVFFFGFLRMVLEK</sequence>
<dbReference type="OrthoDB" id="5296287at2759"/>
<organism evidence="4">
    <name type="scientific">Gongylonema pulchrum</name>
    <dbReference type="NCBI Taxonomy" id="637853"/>
    <lineage>
        <taxon>Eukaryota</taxon>
        <taxon>Metazoa</taxon>
        <taxon>Ecdysozoa</taxon>
        <taxon>Nematoda</taxon>
        <taxon>Chromadorea</taxon>
        <taxon>Rhabditida</taxon>
        <taxon>Spirurina</taxon>
        <taxon>Spiruromorpha</taxon>
        <taxon>Spiruroidea</taxon>
        <taxon>Gongylonematidae</taxon>
        <taxon>Gongylonema</taxon>
    </lineage>
</organism>
<feature type="transmembrane region" description="Helical" evidence="1">
    <location>
        <begin position="71"/>
        <end position="92"/>
    </location>
</feature>
<reference evidence="2 3" key="2">
    <citation type="submission" date="2018-11" db="EMBL/GenBank/DDBJ databases">
        <authorList>
            <consortium name="Pathogen Informatics"/>
        </authorList>
    </citation>
    <scope>NUCLEOTIDE SEQUENCE [LARGE SCALE GENOMIC DNA]</scope>
</reference>
<evidence type="ECO:0000313" key="2">
    <source>
        <dbReference type="EMBL" id="VDK66422.1"/>
    </source>
</evidence>
<name>A0A183DJP1_9BILA</name>
<gene>
    <name evidence="2" type="ORF">GPUH_LOCUS8931</name>
</gene>
<dbReference type="Proteomes" id="UP000271098">
    <property type="component" value="Unassembled WGS sequence"/>
</dbReference>